<evidence type="ECO:0000313" key="2">
    <source>
        <dbReference type="Proteomes" id="UP001173802"/>
    </source>
</evidence>
<dbReference type="Proteomes" id="UP001173802">
    <property type="component" value="Unassembled WGS sequence"/>
</dbReference>
<proteinExistence type="predicted"/>
<sequence length="55" mass="6661">MKLCLILPNRFIILESTFSLMAVFRHRKLRYRRGDPFQKWILVWITKEATLCHAV</sequence>
<dbReference type="EMBL" id="JANURN010000005">
    <property type="protein sequence ID" value="MDL0082250.1"/>
    <property type="molecule type" value="Genomic_DNA"/>
</dbReference>
<keyword evidence="2" id="KW-1185">Reference proteome</keyword>
<accession>A0ACC6FSY6</accession>
<organism evidence="1 2">
    <name type="scientific">Helicobacter zhangjianzhongii</name>
    <dbReference type="NCBI Taxonomy" id="2974574"/>
    <lineage>
        <taxon>Bacteria</taxon>
        <taxon>Pseudomonadati</taxon>
        <taxon>Campylobacterota</taxon>
        <taxon>Epsilonproteobacteria</taxon>
        <taxon>Campylobacterales</taxon>
        <taxon>Helicobacteraceae</taxon>
        <taxon>Helicobacter</taxon>
    </lineage>
</organism>
<comment type="caution">
    <text evidence="1">The sequence shown here is derived from an EMBL/GenBank/DDBJ whole genome shotgun (WGS) entry which is preliminary data.</text>
</comment>
<evidence type="ECO:0000313" key="1">
    <source>
        <dbReference type="EMBL" id="MDL0082250.1"/>
    </source>
</evidence>
<reference evidence="1 2" key="1">
    <citation type="journal article" date="2023" name="Microorganisms">
        <title>Isolation and Genomic Characteristics of Cat-Borne Campylobacter felis sp. nov. and Sheep-Borne Campylobacter ovis sp. nov.</title>
        <authorList>
            <person name="Wang H."/>
            <person name="Li Y."/>
            <person name="Gu Y."/>
            <person name="Zhou G."/>
            <person name="Chen X."/>
            <person name="Zhang X."/>
            <person name="Shao Z."/>
            <person name="Zhang J."/>
            <person name="Zhang M."/>
        </authorList>
    </citation>
    <scope>NUCLEOTIDE SEQUENCE [LARGE SCALE GENOMIC DNA]</scope>
    <source>
        <strain evidence="1 2">XJK30-2</strain>
    </source>
</reference>
<gene>
    <name evidence="1" type="ORF">NYG90_06145</name>
</gene>
<protein>
    <submittedName>
        <fullName evidence="1">Uncharacterized protein</fullName>
    </submittedName>
</protein>
<name>A0ACC6FSY6_9HELI</name>